<gene>
    <name evidence="2" type="ORF">E5988_07240</name>
</gene>
<sequence>MADLIVVGFDDPHEADRVLTQLQRMQREYLIDLEDAVVAIRQPDGKVRLKQSYNMVGTGAASVGLSGALWGTLVGLLFLNPLAGMAVGAAVGAGAGALSGSLMDYGIDDNFIRELSDTLKPDTSAIFVLVRKVQAEKVLSELSDVRGRVLRSSLSPDQEKRLQEALMQVSKDQESAGSAPAN</sequence>
<dbReference type="RefSeq" id="WP_046411769.1">
    <property type="nucleotide sequence ID" value="NZ_SSTI01000004.1"/>
</dbReference>
<evidence type="ECO:0000313" key="3">
    <source>
        <dbReference type="Proteomes" id="UP000308038"/>
    </source>
</evidence>
<protein>
    <submittedName>
        <fullName evidence="2">DUF1269 domain-containing protein</fullName>
    </submittedName>
</protein>
<comment type="caution">
    <text evidence="2">The sequence shown here is derived from an EMBL/GenBank/DDBJ whole genome shotgun (WGS) entry which is preliminary data.</text>
</comment>
<keyword evidence="3" id="KW-1185">Reference proteome</keyword>
<dbReference type="Pfam" id="PF06897">
    <property type="entry name" value="DUF1269"/>
    <property type="match status" value="1"/>
</dbReference>
<evidence type="ECO:0000256" key="1">
    <source>
        <dbReference type="SAM" id="Phobius"/>
    </source>
</evidence>
<evidence type="ECO:0000313" key="2">
    <source>
        <dbReference type="EMBL" id="THG40602.1"/>
    </source>
</evidence>
<name>A0ABY2QLK7_9SPHN</name>
<feature type="transmembrane region" description="Helical" evidence="1">
    <location>
        <begin position="85"/>
        <end position="107"/>
    </location>
</feature>
<organism evidence="2 3">
    <name type="scientific">Sphingomonas olei</name>
    <dbReference type="NCBI Taxonomy" id="1886787"/>
    <lineage>
        <taxon>Bacteria</taxon>
        <taxon>Pseudomonadati</taxon>
        <taxon>Pseudomonadota</taxon>
        <taxon>Alphaproteobacteria</taxon>
        <taxon>Sphingomonadales</taxon>
        <taxon>Sphingomonadaceae</taxon>
        <taxon>Sphingomonas</taxon>
    </lineage>
</organism>
<accession>A0ABY2QLK7</accession>
<keyword evidence="1" id="KW-1133">Transmembrane helix</keyword>
<reference evidence="2 3" key="1">
    <citation type="submission" date="2019-04" db="EMBL/GenBank/DDBJ databases">
        <title>Microbes associate with the intestines of laboratory mice.</title>
        <authorList>
            <person name="Navarre W."/>
            <person name="Wong E."/>
            <person name="Huang K.C."/>
            <person name="Tropini C."/>
            <person name="Ng K."/>
            <person name="Yu B."/>
        </authorList>
    </citation>
    <scope>NUCLEOTIDE SEQUENCE [LARGE SCALE GENOMIC DNA]</scope>
    <source>
        <strain evidence="2 3">NM83_B4-11</strain>
    </source>
</reference>
<keyword evidence="1" id="KW-0472">Membrane</keyword>
<keyword evidence="1" id="KW-0812">Transmembrane</keyword>
<proteinExistence type="predicted"/>
<feature type="transmembrane region" description="Helical" evidence="1">
    <location>
        <begin position="56"/>
        <end position="79"/>
    </location>
</feature>
<dbReference type="InterPro" id="IPR009200">
    <property type="entry name" value="DUF1269_membrane"/>
</dbReference>
<dbReference type="EMBL" id="SSTI01000004">
    <property type="protein sequence ID" value="THG40602.1"/>
    <property type="molecule type" value="Genomic_DNA"/>
</dbReference>
<dbReference type="Proteomes" id="UP000308038">
    <property type="component" value="Unassembled WGS sequence"/>
</dbReference>